<sequence>MQTPAVAIAGKQPASAAPASQAGGVVLDFPRGTGAALVKRGGTVLAVFDSPELRNPDALRHPAIAGVQEAGTSPQGLVLAFPVDRARPLRLARGPSGWVLAAAPPRPPGSGDEGAAPDVAALGTTAGQAPSIAIAGVPPNRVVVLRDPETGLPLLIGTTREAGRGFAGGRRAPEYDLLETGLGVAVLARSGSLRLQALPDRFVLSGSVLSPLSLDAAAAGPAEGAAMSRCLDLPDLRPEQLLERLRAQSALLAGTEPLARAGRRRDLAATMLALGLGHEAQAEMNRAAFEDADAAAGLRGKALAAAAALVAVRLDEAAAFFRSEPAPGCDELVLWRSLFLARTGDAAAASPGLRATLPLLRAYPAGLRNRLLPVAAEALAGAGAWPALRGLLADAKAEARLSVPAAMLLEADGDEEGAIAAYDAAARGRDRRARAAALRRAVELRLSTGRVDAAEAARAYAPALVVWRGDAAEREARARLAQLLALSRDAGGALALLRQSMALFPDGAAEARRDAGRVLRSALDGGGSPVAAVAAFQAGSDLLSPEDREAAEARLVELLVELDLPGRVAAAVLDGAAKRAGAARAEAGWRVAALRLRENDHTGARAALDATEAPDMPDTLRERRAALAAAIADRAGGGSGGPGHSAPGTAGEGVAEAEGALGRRDWAAAARVLGRHLESRLPAAPAPLDPGQQEAVLRLASALALAGDDAAFAVLRGRVAGRMEEGPHAAAFARLVGAEARPAAESAAPVAAEASAEAPPTIAR</sequence>
<feature type="compositionally biased region" description="Low complexity" evidence="1">
    <location>
        <begin position="644"/>
        <end position="653"/>
    </location>
</feature>
<dbReference type="Proteomes" id="UP001501588">
    <property type="component" value="Unassembled WGS sequence"/>
</dbReference>
<feature type="region of interest" description="Disordered" evidence="1">
    <location>
        <begin position="743"/>
        <end position="764"/>
    </location>
</feature>
<accession>A0ABN1EIT2</accession>
<proteinExistence type="predicted"/>
<dbReference type="EMBL" id="BAAAFZ010000003">
    <property type="protein sequence ID" value="GAA0567357.1"/>
    <property type="molecule type" value="Genomic_DNA"/>
</dbReference>
<feature type="region of interest" description="Disordered" evidence="1">
    <location>
        <begin position="1"/>
        <end position="21"/>
    </location>
</feature>
<name>A0ABN1EIT2_9PROT</name>
<evidence type="ECO:0000256" key="1">
    <source>
        <dbReference type="SAM" id="MobiDB-lite"/>
    </source>
</evidence>
<feature type="region of interest" description="Disordered" evidence="1">
    <location>
        <begin position="634"/>
        <end position="653"/>
    </location>
</feature>
<evidence type="ECO:0000313" key="3">
    <source>
        <dbReference type="Proteomes" id="UP001501588"/>
    </source>
</evidence>
<gene>
    <name evidence="2" type="ORF">GCM10009416_01720</name>
</gene>
<organism evidence="2 3">
    <name type="scientific">Craurococcus roseus</name>
    <dbReference type="NCBI Taxonomy" id="77585"/>
    <lineage>
        <taxon>Bacteria</taxon>
        <taxon>Pseudomonadati</taxon>
        <taxon>Pseudomonadota</taxon>
        <taxon>Alphaproteobacteria</taxon>
        <taxon>Acetobacterales</taxon>
        <taxon>Acetobacteraceae</taxon>
        <taxon>Craurococcus</taxon>
    </lineage>
</organism>
<keyword evidence="3" id="KW-1185">Reference proteome</keyword>
<feature type="compositionally biased region" description="Low complexity" evidence="1">
    <location>
        <begin position="12"/>
        <end position="21"/>
    </location>
</feature>
<evidence type="ECO:0008006" key="4">
    <source>
        <dbReference type="Google" id="ProtNLM"/>
    </source>
</evidence>
<protein>
    <recommendedName>
        <fullName evidence="4">Tetratricopeptide repeat protein</fullName>
    </recommendedName>
</protein>
<reference evidence="2 3" key="1">
    <citation type="journal article" date="2019" name="Int. J. Syst. Evol. Microbiol.">
        <title>The Global Catalogue of Microorganisms (GCM) 10K type strain sequencing project: providing services to taxonomists for standard genome sequencing and annotation.</title>
        <authorList>
            <consortium name="The Broad Institute Genomics Platform"/>
            <consortium name="The Broad Institute Genome Sequencing Center for Infectious Disease"/>
            <person name="Wu L."/>
            <person name="Ma J."/>
        </authorList>
    </citation>
    <scope>NUCLEOTIDE SEQUENCE [LARGE SCALE GENOMIC DNA]</scope>
    <source>
        <strain evidence="2 3">JCM 9933</strain>
    </source>
</reference>
<evidence type="ECO:0000313" key="2">
    <source>
        <dbReference type="EMBL" id="GAA0567357.1"/>
    </source>
</evidence>
<comment type="caution">
    <text evidence="2">The sequence shown here is derived from an EMBL/GenBank/DDBJ whole genome shotgun (WGS) entry which is preliminary data.</text>
</comment>